<dbReference type="OrthoDB" id="4368991at2759"/>
<dbReference type="EMBL" id="JAPWDS010000001">
    <property type="protein sequence ID" value="KAJ5520789.1"/>
    <property type="molecule type" value="Genomic_DNA"/>
</dbReference>
<reference evidence="3" key="1">
    <citation type="submission" date="2022-12" db="EMBL/GenBank/DDBJ databases">
        <authorList>
            <person name="Petersen C."/>
        </authorList>
    </citation>
    <scope>NUCLEOTIDE SEQUENCE</scope>
    <source>
        <strain evidence="3">IBT 29495</strain>
    </source>
</reference>
<feature type="compositionally biased region" description="Polar residues" evidence="1">
    <location>
        <begin position="115"/>
        <end position="125"/>
    </location>
</feature>
<feature type="chain" id="PRO_5040757880" evidence="2">
    <location>
        <begin position="20"/>
        <end position="191"/>
    </location>
</feature>
<keyword evidence="4" id="KW-1185">Reference proteome</keyword>
<dbReference type="Proteomes" id="UP001149954">
    <property type="component" value="Unassembled WGS sequence"/>
</dbReference>
<organism evidence="3 4">
    <name type="scientific">Penicillium fimorum</name>
    <dbReference type="NCBI Taxonomy" id="1882269"/>
    <lineage>
        <taxon>Eukaryota</taxon>
        <taxon>Fungi</taxon>
        <taxon>Dikarya</taxon>
        <taxon>Ascomycota</taxon>
        <taxon>Pezizomycotina</taxon>
        <taxon>Eurotiomycetes</taxon>
        <taxon>Eurotiomycetidae</taxon>
        <taxon>Eurotiales</taxon>
        <taxon>Aspergillaceae</taxon>
        <taxon>Penicillium</taxon>
    </lineage>
</organism>
<name>A0A9W9Y5Y7_9EURO</name>
<keyword evidence="2" id="KW-0732">Signal</keyword>
<feature type="compositionally biased region" description="Low complexity" evidence="1">
    <location>
        <begin position="126"/>
        <end position="161"/>
    </location>
</feature>
<evidence type="ECO:0000313" key="4">
    <source>
        <dbReference type="Proteomes" id="UP001149954"/>
    </source>
</evidence>
<evidence type="ECO:0000313" key="3">
    <source>
        <dbReference type="EMBL" id="KAJ5520789.1"/>
    </source>
</evidence>
<sequence length="191" mass="19806">MTIFKTLLLATALSIVSTAAEIECPAGWLPNTYKGTKCCSGNMIIDEEGAYCCVYDMRVYKEALTNTAKLYATETTTEDTDWSTFKNTCFAEVRFTATDYSAQVSSAASRAEATPTDSSTGEITPTSEGTSTSRATSTSQVTSTTTTGSSASSGAESQTASPTPTSNPAMPHATGQGMLGGAALAAALFML</sequence>
<comment type="caution">
    <text evidence="3">The sequence shown here is derived from an EMBL/GenBank/DDBJ whole genome shotgun (WGS) entry which is preliminary data.</text>
</comment>
<protein>
    <submittedName>
        <fullName evidence="3">Uncharacterized protein</fullName>
    </submittedName>
</protein>
<feature type="region of interest" description="Disordered" evidence="1">
    <location>
        <begin position="106"/>
        <end position="174"/>
    </location>
</feature>
<accession>A0A9W9Y5Y7</accession>
<dbReference type="AlphaFoldDB" id="A0A9W9Y5Y7"/>
<reference evidence="3" key="2">
    <citation type="journal article" date="2023" name="IMA Fungus">
        <title>Comparative genomic study of the Penicillium genus elucidates a diverse pangenome and 15 lateral gene transfer events.</title>
        <authorList>
            <person name="Petersen C."/>
            <person name="Sorensen T."/>
            <person name="Nielsen M.R."/>
            <person name="Sondergaard T.E."/>
            <person name="Sorensen J.L."/>
            <person name="Fitzpatrick D.A."/>
            <person name="Frisvad J.C."/>
            <person name="Nielsen K.L."/>
        </authorList>
    </citation>
    <scope>NUCLEOTIDE SEQUENCE</scope>
    <source>
        <strain evidence="3">IBT 29495</strain>
    </source>
</reference>
<evidence type="ECO:0000256" key="2">
    <source>
        <dbReference type="SAM" id="SignalP"/>
    </source>
</evidence>
<gene>
    <name evidence="3" type="ORF">N7463_001242</name>
</gene>
<feature type="signal peptide" evidence="2">
    <location>
        <begin position="1"/>
        <end position="19"/>
    </location>
</feature>
<evidence type="ECO:0000256" key="1">
    <source>
        <dbReference type="SAM" id="MobiDB-lite"/>
    </source>
</evidence>
<proteinExistence type="predicted"/>